<dbReference type="InterPro" id="IPR026960">
    <property type="entry name" value="RVT-Znf"/>
</dbReference>
<dbReference type="KEGG" id="jre:108994740"/>
<dbReference type="Gramene" id="Jr12_11230_p1">
    <property type="protein sequence ID" value="cds.Jr12_11230_p1"/>
    <property type="gene ID" value="Jr12_11230"/>
</dbReference>
<proteinExistence type="predicted"/>
<reference evidence="2" key="1">
    <citation type="submission" date="2025-08" db="UniProtKB">
        <authorList>
            <consortium name="RefSeq"/>
        </authorList>
    </citation>
    <scope>IDENTIFICATION</scope>
    <source>
        <tissue evidence="2">Leaves</tissue>
    </source>
</reference>
<accession>A0A2I4F1U6</accession>
<dbReference type="GeneID" id="108994740"/>
<sequence>MAGIRATSSYEKYLGLPVLISRSRIQAFKGILDRVRARVSNWKNRLLSQAGKEILLKAIIQALPTYSKQAWRIIQKPLSLASQVLKVKYFPTTEFMKAKDKWLPIPTSYKVQSVPQILPGDAKVASIINHTVKDWKKVLVREIFGEAEADTIFKIPISSTGAEDKLIWVGTKDGGFTMKSAYHLQKELNTLRYGQPFSAITNKIEWTNCWKFQFPNAVKTFLWRACLESLPTRFNLVKKQICESSKCPICMNEAEIVNESRSSWFAEKLYQT</sequence>
<dbReference type="RefSeq" id="XP_018825611.1">
    <property type="nucleotide sequence ID" value="XM_018970066.1"/>
</dbReference>
<protein>
    <submittedName>
        <fullName evidence="2">Uncharacterized protein LOC108994740</fullName>
    </submittedName>
</protein>
<dbReference type="AlphaFoldDB" id="A0A2I4F1U6"/>
<dbReference type="OrthoDB" id="1938246at2759"/>
<dbReference type="Pfam" id="PF13966">
    <property type="entry name" value="zf-RVT"/>
    <property type="match status" value="1"/>
</dbReference>
<keyword evidence="1" id="KW-1185">Reference proteome</keyword>
<name>A0A2I4F1U6_JUGRE</name>
<dbReference type="PANTHER" id="PTHR33116">
    <property type="entry name" value="REVERSE TRANSCRIPTASE ZINC-BINDING DOMAIN-CONTAINING PROTEIN-RELATED-RELATED"/>
    <property type="match status" value="1"/>
</dbReference>
<organism evidence="1 2">
    <name type="scientific">Juglans regia</name>
    <name type="common">English walnut</name>
    <dbReference type="NCBI Taxonomy" id="51240"/>
    <lineage>
        <taxon>Eukaryota</taxon>
        <taxon>Viridiplantae</taxon>
        <taxon>Streptophyta</taxon>
        <taxon>Embryophyta</taxon>
        <taxon>Tracheophyta</taxon>
        <taxon>Spermatophyta</taxon>
        <taxon>Magnoliopsida</taxon>
        <taxon>eudicotyledons</taxon>
        <taxon>Gunneridae</taxon>
        <taxon>Pentapetalae</taxon>
        <taxon>rosids</taxon>
        <taxon>fabids</taxon>
        <taxon>Fagales</taxon>
        <taxon>Juglandaceae</taxon>
        <taxon>Juglans</taxon>
    </lineage>
</organism>
<gene>
    <name evidence="2" type="primary">LOC108994740</name>
</gene>
<dbReference type="PANTHER" id="PTHR33116:SF86">
    <property type="entry name" value="REVERSE TRANSCRIPTASE DOMAIN-CONTAINING PROTEIN"/>
    <property type="match status" value="1"/>
</dbReference>
<dbReference type="Proteomes" id="UP000235220">
    <property type="component" value="Chromosome 12"/>
</dbReference>
<evidence type="ECO:0000313" key="2">
    <source>
        <dbReference type="RefSeq" id="XP_018825611.1"/>
    </source>
</evidence>
<evidence type="ECO:0000313" key="1">
    <source>
        <dbReference type="Proteomes" id="UP000235220"/>
    </source>
</evidence>